<dbReference type="EMBL" id="DVHI01000063">
    <property type="protein sequence ID" value="HIR62891.1"/>
    <property type="molecule type" value="Genomic_DNA"/>
</dbReference>
<dbReference type="AlphaFoldDB" id="A0A9D1E1F5"/>
<dbReference type="CDD" id="cd07021">
    <property type="entry name" value="Clp_protease_NfeD_like"/>
    <property type="match status" value="1"/>
</dbReference>
<dbReference type="Pfam" id="PF25145">
    <property type="entry name" value="NfeD1b_N"/>
    <property type="match status" value="1"/>
</dbReference>
<evidence type="ECO:0000256" key="1">
    <source>
        <dbReference type="SAM" id="Phobius"/>
    </source>
</evidence>
<comment type="caution">
    <text evidence="5">The sequence shown here is derived from an EMBL/GenBank/DDBJ whole genome shotgun (WGS) entry which is preliminary data.</text>
</comment>
<accession>A0A9D1E1F5</accession>
<feature type="transmembrane region" description="Helical" evidence="1">
    <location>
        <begin position="282"/>
        <end position="300"/>
    </location>
</feature>
<dbReference type="PANTHER" id="PTHR33507:SF3">
    <property type="entry name" value="INNER MEMBRANE PROTEIN YBBJ"/>
    <property type="match status" value="1"/>
</dbReference>
<organism evidence="5 6">
    <name type="scientific">Candidatus Coprenecus avistercoris</name>
    <dbReference type="NCBI Taxonomy" id="2840730"/>
    <lineage>
        <taxon>Bacteria</taxon>
        <taxon>Pseudomonadati</taxon>
        <taxon>Bacteroidota</taxon>
        <taxon>Bacteroidia</taxon>
        <taxon>Bacteroidales</taxon>
        <taxon>Rikenellaceae</taxon>
        <taxon>Rikenellaceae incertae sedis</taxon>
        <taxon>Candidatus Coprenecus</taxon>
    </lineage>
</organism>
<dbReference type="Gene3D" id="3.90.226.10">
    <property type="entry name" value="2-enoyl-CoA Hydratase, Chain A, domain 1"/>
    <property type="match status" value="1"/>
</dbReference>
<keyword evidence="1" id="KW-0812">Transmembrane</keyword>
<reference evidence="5" key="2">
    <citation type="journal article" date="2021" name="PeerJ">
        <title>Extensive microbial diversity within the chicken gut microbiome revealed by metagenomics and culture.</title>
        <authorList>
            <person name="Gilroy R."/>
            <person name="Ravi A."/>
            <person name="Getino M."/>
            <person name="Pursley I."/>
            <person name="Horton D.L."/>
            <person name="Alikhan N.F."/>
            <person name="Baker D."/>
            <person name="Gharbi K."/>
            <person name="Hall N."/>
            <person name="Watson M."/>
            <person name="Adriaenssens E.M."/>
            <person name="Foster-Nyarko E."/>
            <person name="Jarju S."/>
            <person name="Secka A."/>
            <person name="Antonio M."/>
            <person name="Oren A."/>
            <person name="Chaudhuri R.R."/>
            <person name="La Ragione R."/>
            <person name="Hildebrand F."/>
            <person name="Pallen M.J."/>
        </authorList>
    </citation>
    <scope>NUCLEOTIDE SEQUENCE</scope>
    <source>
        <strain evidence="5">ChiHjej13B12-12457</strain>
    </source>
</reference>
<dbReference type="InterPro" id="IPR029045">
    <property type="entry name" value="ClpP/crotonase-like_dom_sf"/>
</dbReference>
<dbReference type="PANTHER" id="PTHR33507">
    <property type="entry name" value="INNER MEMBRANE PROTEIN YBBJ"/>
    <property type="match status" value="1"/>
</dbReference>
<dbReference type="InterPro" id="IPR012340">
    <property type="entry name" value="NA-bd_OB-fold"/>
</dbReference>
<keyword evidence="2" id="KW-0732">Signal</keyword>
<keyword evidence="1" id="KW-0472">Membrane</keyword>
<sequence>MKKILVTLVAIGAFISYFSAVSAYPQEKHGKDTVYVIEIRQNIDNSSMRKLSLGLEDAQAKGADYIILHLDTYGGAVDAADSMRKAILHAPVPVVAFVDLQAASAGALISIACDSIYMRPGASIGAATVVNQNGEVMPDKYQSFMRGMMRATAEAHGRRSDGSWFRDPAIAEKMVDTAGVLSFTPDEAMEARYCEGKAESIDEVVEHIGLEECEIVHQELSPLEKFILLMMSPLLQGIFLMMIVGGIYFEVQSPGLGLPSIIALLGAVLYFSPLYIHGLAMNWEIVMFVIGLILLGVEIFVTPGFGVAGIIGAILSLGALIFAMVDNDLLYFEGHLNLQVILTPCAVVLVSTVLALVLSIWGASKLFPKKSFSYIAQKTELKGDEGWVGVETDSLAACVGQVVTAATEMCPSGKVEYGERQYEAVMEYGSANAGDSLRVIRAEGGRLYCVRLSR</sequence>
<dbReference type="InterPro" id="IPR056738">
    <property type="entry name" value="NfeD1b_N"/>
</dbReference>
<dbReference type="Pfam" id="PF24961">
    <property type="entry name" value="NfeD_membrane"/>
    <property type="match status" value="1"/>
</dbReference>
<feature type="transmembrane region" description="Helical" evidence="1">
    <location>
        <begin position="256"/>
        <end position="276"/>
    </location>
</feature>
<feature type="transmembrane region" description="Helical" evidence="1">
    <location>
        <begin position="226"/>
        <end position="249"/>
    </location>
</feature>
<evidence type="ECO:0000256" key="2">
    <source>
        <dbReference type="SAM" id="SignalP"/>
    </source>
</evidence>
<evidence type="ECO:0000259" key="4">
    <source>
        <dbReference type="Pfam" id="PF25145"/>
    </source>
</evidence>
<keyword evidence="1" id="KW-1133">Transmembrane helix</keyword>
<protein>
    <submittedName>
        <fullName evidence="5">Nodulation protein NfeD</fullName>
    </submittedName>
</protein>
<feature type="domain" description="NfeD1b N-terminal" evidence="4">
    <location>
        <begin position="33"/>
        <end position="217"/>
    </location>
</feature>
<feature type="transmembrane region" description="Helical" evidence="1">
    <location>
        <begin position="337"/>
        <end position="361"/>
    </location>
</feature>
<dbReference type="Proteomes" id="UP000886744">
    <property type="component" value="Unassembled WGS sequence"/>
</dbReference>
<dbReference type="Gene3D" id="2.40.50.140">
    <property type="entry name" value="Nucleic acid-binding proteins"/>
    <property type="match status" value="1"/>
</dbReference>
<dbReference type="InterPro" id="IPR052165">
    <property type="entry name" value="Membrane_assoc_protease"/>
</dbReference>
<evidence type="ECO:0000313" key="6">
    <source>
        <dbReference type="Proteomes" id="UP000886744"/>
    </source>
</evidence>
<dbReference type="GO" id="GO:0005886">
    <property type="term" value="C:plasma membrane"/>
    <property type="evidence" value="ECO:0007669"/>
    <property type="project" value="TreeGrafter"/>
</dbReference>
<gene>
    <name evidence="5" type="ORF">IAC94_05155</name>
</gene>
<evidence type="ECO:0000313" key="5">
    <source>
        <dbReference type="EMBL" id="HIR62891.1"/>
    </source>
</evidence>
<evidence type="ECO:0000259" key="3">
    <source>
        <dbReference type="Pfam" id="PF24961"/>
    </source>
</evidence>
<feature type="transmembrane region" description="Helical" evidence="1">
    <location>
        <begin position="307"/>
        <end position="325"/>
    </location>
</feature>
<proteinExistence type="predicted"/>
<dbReference type="InterPro" id="IPR056739">
    <property type="entry name" value="NfeD_membrane"/>
</dbReference>
<reference evidence="5" key="1">
    <citation type="submission" date="2020-10" db="EMBL/GenBank/DDBJ databases">
        <authorList>
            <person name="Gilroy R."/>
        </authorList>
    </citation>
    <scope>NUCLEOTIDE SEQUENCE</scope>
    <source>
        <strain evidence="5">ChiHjej13B12-12457</strain>
    </source>
</reference>
<name>A0A9D1E1F5_9BACT</name>
<feature type="signal peptide" evidence="2">
    <location>
        <begin position="1"/>
        <end position="23"/>
    </location>
</feature>
<dbReference type="SUPFAM" id="SSF52096">
    <property type="entry name" value="ClpP/crotonase"/>
    <property type="match status" value="1"/>
</dbReference>
<feature type="chain" id="PRO_5038997139" evidence="2">
    <location>
        <begin position="24"/>
        <end position="454"/>
    </location>
</feature>
<feature type="domain" description="NfeD integral membrane" evidence="3">
    <location>
        <begin position="236"/>
        <end position="356"/>
    </location>
</feature>